<feature type="domain" description="Anti-sigma factor NepR" evidence="2">
    <location>
        <begin position="38"/>
        <end position="61"/>
    </location>
</feature>
<dbReference type="EMBL" id="JAAIKB010000002">
    <property type="protein sequence ID" value="NGM19998.1"/>
    <property type="molecule type" value="Genomic_DNA"/>
</dbReference>
<evidence type="ECO:0000313" key="3">
    <source>
        <dbReference type="EMBL" id="NGM19998.1"/>
    </source>
</evidence>
<evidence type="ECO:0000256" key="1">
    <source>
        <dbReference type="SAM" id="MobiDB-lite"/>
    </source>
</evidence>
<evidence type="ECO:0000313" key="4">
    <source>
        <dbReference type="Proteomes" id="UP000475385"/>
    </source>
</evidence>
<comment type="caution">
    <text evidence="3">The sequence shown here is derived from an EMBL/GenBank/DDBJ whole genome shotgun (WGS) entry which is preliminary data.</text>
</comment>
<organism evidence="3 4">
    <name type="scientific">Falsiroseomonas algicola</name>
    <dbReference type="NCBI Taxonomy" id="2716930"/>
    <lineage>
        <taxon>Bacteria</taxon>
        <taxon>Pseudomonadati</taxon>
        <taxon>Pseudomonadota</taxon>
        <taxon>Alphaproteobacteria</taxon>
        <taxon>Acetobacterales</taxon>
        <taxon>Roseomonadaceae</taxon>
        <taxon>Falsiroseomonas</taxon>
    </lineage>
</organism>
<sequence length="70" mass="7535">MDSSDSRKASSKPRPAPATQAEGGGRASEDAFGLWLQRGLHQLYDSVANEPIPDELLRLIEADKDRKGGA</sequence>
<protein>
    <recommendedName>
        <fullName evidence="2">Anti-sigma factor NepR domain-containing protein</fullName>
    </recommendedName>
</protein>
<feature type="region of interest" description="Disordered" evidence="1">
    <location>
        <begin position="1"/>
        <end position="27"/>
    </location>
</feature>
<reference evidence="3 4" key="2">
    <citation type="submission" date="2020-03" db="EMBL/GenBank/DDBJ databases">
        <title>Roseomonas stagni sp. nov., isolated from pond water in Japan.</title>
        <authorList>
            <person name="Furuhata K."/>
            <person name="Miyamoto H."/>
            <person name="Goto K."/>
        </authorList>
    </citation>
    <scope>NUCLEOTIDE SEQUENCE [LARGE SCALE GENOMIC DNA]</scope>
    <source>
        <strain evidence="3 4">PeD5</strain>
    </source>
</reference>
<dbReference type="Proteomes" id="UP000475385">
    <property type="component" value="Unassembled WGS sequence"/>
</dbReference>
<proteinExistence type="predicted"/>
<keyword evidence="4" id="KW-1185">Reference proteome</keyword>
<name>A0A6M1LI26_9PROT</name>
<accession>A0A6M1LI26</accession>
<dbReference type="InterPro" id="IPR041649">
    <property type="entry name" value="NepR"/>
</dbReference>
<gene>
    <name evidence="3" type="ORF">G3576_08225</name>
</gene>
<evidence type="ECO:0000259" key="2">
    <source>
        <dbReference type="Pfam" id="PF18557"/>
    </source>
</evidence>
<reference evidence="3 4" key="1">
    <citation type="submission" date="2020-02" db="EMBL/GenBank/DDBJ databases">
        <authorList>
            <person name="Kim H.M."/>
            <person name="Jeon C.O."/>
        </authorList>
    </citation>
    <scope>NUCLEOTIDE SEQUENCE [LARGE SCALE GENOMIC DNA]</scope>
    <source>
        <strain evidence="3 4">PeD5</strain>
    </source>
</reference>
<dbReference type="Pfam" id="PF18557">
    <property type="entry name" value="NepR"/>
    <property type="match status" value="1"/>
</dbReference>
<dbReference type="AlphaFoldDB" id="A0A6M1LI26"/>